<dbReference type="EMBL" id="UGSJ01000001">
    <property type="protein sequence ID" value="SUA89310.1"/>
    <property type="molecule type" value="Genomic_DNA"/>
</dbReference>
<protein>
    <submittedName>
        <fullName evidence="2">Uncharacterized protein</fullName>
    </submittedName>
</protein>
<reference evidence="2 3" key="1">
    <citation type="submission" date="2018-06" db="EMBL/GenBank/DDBJ databases">
        <authorList>
            <consortium name="Pathogen Informatics"/>
            <person name="Doyle S."/>
        </authorList>
    </citation>
    <scope>NUCLEOTIDE SEQUENCE [LARGE SCALE GENOMIC DNA]</scope>
    <source>
        <strain evidence="2 3">NCTC13159</strain>
    </source>
</reference>
<evidence type="ECO:0000313" key="2">
    <source>
        <dbReference type="EMBL" id="SUA89310.1"/>
    </source>
</evidence>
<organism evidence="2 3">
    <name type="scientific">Pandoraea pulmonicola</name>
    <dbReference type="NCBI Taxonomy" id="93221"/>
    <lineage>
        <taxon>Bacteria</taxon>
        <taxon>Pseudomonadati</taxon>
        <taxon>Pseudomonadota</taxon>
        <taxon>Betaproteobacteria</taxon>
        <taxon>Burkholderiales</taxon>
        <taxon>Burkholderiaceae</taxon>
        <taxon>Pandoraea</taxon>
    </lineage>
</organism>
<dbReference type="RefSeq" id="WP_147284523.1">
    <property type="nucleotide sequence ID" value="NZ_CP010310.2"/>
</dbReference>
<evidence type="ECO:0000256" key="1">
    <source>
        <dbReference type="SAM" id="MobiDB-lite"/>
    </source>
</evidence>
<dbReference type="Proteomes" id="UP000254589">
    <property type="component" value="Unassembled WGS sequence"/>
</dbReference>
<evidence type="ECO:0000313" key="3">
    <source>
        <dbReference type="Proteomes" id="UP000254589"/>
    </source>
</evidence>
<feature type="compositionally biased region" description="Basic and acidic residues" evidence="1">
    <location>
        <begin position="74"/>
        <end position="87"/>
    </location>
</feature>
<accession>A0AAJ4Z9L0</accession>
<comment type="caution">
    <text evidence="2">The sequence shown here is derived from an EMBL/GenBank/DDBJ whole genome shotgun (WGS) entry which is preliminary data.</text>
</comment>
<gene>
    <name evidence="2" type="ORF">NCTC13159_00773</name>
</gene>
<sequence>MARPSFDASRTSDEIFEEYISVPTCWKRQNRRHNGNRLLGAARIIISLLAPSIFLTPAQAEKPVNGTVKSQQTAKEDGTGSSARKDGWISCTSTLPLQSRSSEKATTQNKEQYHDVTFWNCSGSYDLTITRGNYQCMYGPGNEKVSVPVGTAYQINLDDRNSGFDCNNADKSVTWNIQASGGPKTTAQWLHSKYQENAGTWQTSIVDSNTGSPGEVSGATCNYSDCLNKWVDTGSGRPLVVISFQ</sequence>
<name>A0AAJ4Z9L0_PANPU</name>
<feature type="region of interest" description="Disordered" evidence="1">
    <location>
        <begin position="63"/>
        <end position="87"/>
    </location>
</feature>
<proteinExistence type="predicted"/>
<dbReference type="AlphaFoldDB" id="A0AAJ4Z9L0"/>